<evidence type="ECO:0000256" key="1">
    <source>
        <dbReference type="SAM" id="SignalP"/>
    </source>
</evidence>
<keyword evidence="3" id="KW-1185">Reference proteome</keyword>
<keyword evidence="1" id="KW-0732">Signal</keyword>
<reference evidence="3" key="1">
    <citation type="journal article" date="2019" name="Int. J. Syst. Evol. Microbiol.">
        <title>The Global Catalogue of Microorganisms (GCM) 10K type strain sequencing project: providing services to taxonomists for standard genome sequencing and annotation.</title>
        <authorList>
            <consortium name="The Broad Institute Genomics Platform"/>
            <consortium name="The Broad Institute Genome Sequencing Center for Infectious Disease"/>
            <person name="Wu L."/>
            <person name="Ma J."/>
        </authorList>
    </citation>
    <scope>NUCLEOTIDE SEQUENCE [LARGE SCALE GENOMIC DNA]</scope>
    <source>
        <strain evidence="3">WYCCWR 13023</strain>
    </source>
</reference>
<protein>
    <recommendedName>
        <fullName evidence="4">DUF4129 domain-containing protein</fullName>
    </recommendedName>
</protein>
<feature type="signal peptide" evidence="1">
    <location>
        <begin position="1"/>
        <end position="18"/>
    </location>
</feature>
<evidence type="ECO:0000313" key="3">
    <source>
        <dbReference type="Proteomes" id="UP001595935"/>
    </source>
</evidence>
<name>A0ABV9PHQ0_9FLAO</name>
<sequence>MKQILLLLLIFPFYLSFSNSTPNVTKKETTLQKVEIINKSFDQLVEKLTKEKEDNNSIWNIIGPLLIGSALTLVTQLLIDSWKNRKEKVINQQKLISRGRAKTYLIVQILKDLAMYKVHKQYYLRAYQIGNDEDDFKKHYEKGQQQRETETKLDDNIAEYFQIVTEYAILTKNIDHFQEHFQDIFNFHHAKSSKFTNCQTLTQLTAELETEEINLNNKYLKLIEILEKIQKAMK</sequence>
<proteinExistence type="predicted"/>
<comment type="caution">
    <text evidence="2">The sequence shown here is derived from an EMBL/GenBank/DDBJ whole genome shotgun (WGS) entry which is preliminary data.</text>
</comment>
<dbReference type="EMBL" id="JBHSGV010000004">
    <property type="protein sequence ID" value="MFC4748350.1"/>
    <property type="molecule type" value="Genomic_DNA"/>
</dbReference>
<dbReference type="RefSeq" id="WP_213258331.1">
    <property type="nucleotide sequence ID" value="NZ_JAGYWA010000004.1"/>
</dbReference>
<evidence type="ECO:0008006" key="4">
    <source>
        <dbReference type="Google" id="ProtNLM"/>
    </source>
</evidence>
<accession>A0ABV9PHQ0</accession>
<organism evidence="2 3">
    <name type="scientific">Flavobacterium branchiicola</name>
    <dbReference type="NCBI Taxonomy" id="1114875"/>
    <lineage>
        <taxon>Bacteria</taxon>
        <taxon>Pseudomonadati</taxon>
        <taxon>Bacteroidota</taxon>
        <taxon>Flavobacteriia</taxon>
        <taxon>Flavobacteriales</taxon>
        <taxon>Flavobacteriaceae</taxon>
        <taxon>Flavobacterium</taxon>
    </lineage>
</organism>
<feature type="chain" id="PRO_5045377716" description="DUF4129 domain-containing protein" evidence="1">
    <location>
        <begin position="19"/>
        <end position="234"/>
    </location>
</feature>
<dbReference type="Proteomes" id="UP001595935">
    <property type="component" value="Unassembled WGS sequence"/>
</dbReference>
<gene>
    <name evidence="2" type="ORF">ACFO5S_12900</name>
</gene>
<evidence type="ECO:0000313" key="2">
    <source>
        <dbReference type="EMBL" id="MFC4748350.1"/>
    </source>
</evidence>